<comment type="subcellular location">
    <subcellularLocation>
        <location evidence="2">Membrane</location>
    </subcellularLocation>
</comment>
<feature type="transmembrane region" description="Helical" evidence="11">
    <location>
        <begin position="178"/>
        <end position="198"/>
    </location>
</feature>
<reference evidence="15 16" key="1">
    <citation type="submission" date="2022-06" db="EMBL/GenBank/DDBJ databases">
        <title>Ideonella sp. NS12-5 Genome sequencing and assembly.</title>
        <authorList>
            <person name="Jung Y."/>
        </authorList>
    </citation>
    <scope>NUCLEOTIDE SEQUENCE [LARGE SCALE GENOMIC DNA]</scope>
    <source>
        <strain evidence="15 16">NS12-5</strain>
    </source>
</reference>
<keyword evidence="16" id="KW-1185">Reference proteome</keyword>
<keyword evidence="4" id="KW-0597">Phosphoprotein</keyword>
<dbReference type="SUPFAM" id="SSF55874">
    <property type="entry name" value="ATPase domain of HSP90 chaperone/DNA topoisomerase II/histidine kinase"/>
    <property type="match status" value="1"/>
</dbReference>
<dbReference type="InterPro" id="IPR003660">
    <property type="entry name" value="HAMP_dom"/>
</dbReference>
<keyword evidence="15" id="KW-0547">Nucleotide-binding</keyword>
<comment type="catalytic activity">
    <reaction evidence="1">
        <text>ATP + protein L-histidine = ADP + protein N-phospho-L-histidine.</text>
        <dbReference type="EC" id="2.7.13.3"/>
    </reaction>
</comment>
<feature type="chain" id="PRO_5046428043" description="histidine kinase" evidence="12">
    <location>
        <begin position="26"/>
        <end position="481"/>
    </location>
</feature>
<dbReference type="SMART" id="SM00388">
    <property type="entry name" value="HisKA"/>
    <property type="match status" value="1"/>
</dbReference>
<dbReference type="PROSITE" id="PS50109">
    <property type="entry name" value="HIS_KIN"/>
    <property type="match status" value="1"/>
</dbReference>
<dbReference type="InterPro" id="IPR005467">
    <property type="entry name" value="His_kinase_dom"/>
</dbReference>
<name>A0ABT1BQ25_9BURK</name>
<keyword evidence="7" id="KW-0418">Kinase</keyword>
<dbReference type="PANTHER" id="PTHR45436">
    <property type="entry name" value="SENSOR HISTIDINE KINASE YKOH"/>
    <property type="match status" value="1"/>
</dbReference>
<dbReference type="PRINTS" id="PR00344">
    <property type="entry name" value="BCTRLSENSOR"/>
</dbReference>
<keyword evidence="15" id="KW-0067">ATP-binding</keyword>
<evidence type="ECO:0000256" key="12">
    <source>
        <dbReference type="SAM" id="SignalP"/>
    </source>
</evidence>
<evidence type="ECO:0000256" key="11">
    <source>
        <dbReference type="SAM" id="Phobius"/>
    </source>
</evidence>
<keyword evidence="6 11" id="KW-0812">Transmembrane</keyword>
<dbReference type="EC" id="2.7.13.3" evidence="3"/>
<evidence type="ECO:0000256" key="9">
    <source>
        <dbReference type="ARBA" id="ARBA00023012"/>
    </source>
</evidence>
<dbReference type="Pfam" id="PF00512">
    <property type="entry name" value="HisKA"/>
    <property type="match status" value="1"/>
</dbReference>
<comment type="caution">
    <text evidence="15">The sequence shown here is derived from an EMBL/GenBank/DDBJ whole genome shotgun (WGS) entry which is preliminary data.</text>
</comment>
<dbReference type="CDD" id="cd00082">
    <property type="entry name" value="HisKA"/>
    <property type="match status" value="1"/>
</dbReference>
<organism evidence="15 16">
    <name type="scientific">Ideonella oryzae</name>
    <dbReference type="NCBI Taxonomy" id="2937441"/>
    <lineage>
        <taxon>Bacteria</taxon>
        <taxon>Pseudomonadati</taxon>
        <taxon>Pseudomonadota</taxon>
        <taxon>Betaproteobacteria</taxon>
        <taxon>Burkholderiales</taxon>
        <taxon>Sphaerotilaceae</taxon>
        <taxon>Ideonella</taxon>
    </lineage>
</organism>
<evidence type="ECO:0000313" key="16">
    <source>
        <dbReference type="Proteomes" id="UP001204851"/>
    </source>
</evidence>
<dbReference type="Pfam" id="PF00672">
    <property type="entry name" value="HAMP"/>
    <property type="match status" value="1"/>
</dbReference>
<evidence type="ECO:0000259" key="13">
    <source>
        <dbReference type="PROSITE" id="PS50109"/>
    </source>
</evidence>
<evidence type="ECO:0000256" key="10">
    <source>
        <dbReference type="ARBA" id="ARBA00023136"/>
    </source>
</evidence>
<dbReference type="InterPro" id="IPR036097">
    <property type="entry name" value="HisK_dim/P_sf"/>
</dbReference>
<dbReference type="CDD" id="cd06225">
    <property type="entry name" value="HAMP"/>
    <property type="match status" value="1"/>
</dbReference>
<dbReference type="Gene3D" id="1.10.287.130">
    <property type="match status" value="1"/>
</dbReference>
<evidence type="ECO:0000256" key="4">
    <source>
        <dbReference type="ARBA" id="ARBA00022553"/>
    </source>
</evidence>
<evidence type="ECO:0000256" key="3">
    <source>
        <dbReference type="ARBA" id="ARBA00012438"/>
    </source>
</evidence>
<dbReference type="InterPro" id="IPR003594">
    <property type="entry name" value="HATPase_dom"/>
</dbReference>
<feature type="domain" description="HAMP" evidence="14">
    <location>
        <begin position="199"/>
        <end position="250"/>
    </location>
</feature>
<dbReference type="PROSITE" id="PS51257">
    <property type="entry name" value="PROKAR_LIPOPROTEIN"/>
    <property type="match status" value="1"/>
</dbReference>
<keyword evidence="12" id="KW-0732">Signal</keyword>
<dbReference type="InterPro" id="IPR036890">
    <property type="entry name" value="HATPase_C_sf"/>
</dbReference>
<dbReference type="PROSITE" id="PS50885">
    <property type="entry name" value="HAMP"/>
    <property type="match status" value="1"/>
</dbReference>
<evidence type="ECO:0000256" key="1">
    <source>
        <dbReference type="ARBA" id="ARBA00000085"/>
    </source>
</evidence>
<keyword evidence="8 11" id="KW-1133">Transmembrane helix</keyword>
<evidence type="ECO:0000256" key="6">
    <source>
        <dbReference type="ARBA" id="ARBA00022692"/>
    </source>
</evidence>
<evidence type="ECO:0000313" key="15">
    <source>
        <dbReference type="EMBL" id="MCO5978318.1"/>
    </source>
</evidence>
<dbReference type="EMBL" id="JAMXMC010000009">
    <property type="protein sequence ID" value="MCO5978318.1"/>
    <property type="molecule type" value="Genomic_DNA"/>
</dbReference>
<dbReference type="GO" id="GO:0005524">
    <property type="term" value="F:ATP binding"/>
    <property type="evidence" value="ECO:0007669"/>
    <property type="project" value="UniProtKB-KW"/>
</dbReference>
<evidence type="ECO:0000256" key="5">
    <source>
        <dbReference type="ARBA" id="ARBA00022679"/>
    </source>
</evidence>
<evidence type="ECO:0000256" key="8">
    <source>
        <dbReference type="ARBA" id="ARBA00022989"/>
    </source>
</evidence>
<accession>A0ABT1BQ25</accession>
<evidence type="ECO:0000256" key="2">
    <source>
        <dbReference type="ARBA" id="ARBA00004370"/>
    </source>
</evidence>
<keyword evidence="5" id="KW-0808">Transferase</keyword>
<dbReference type="InterPro" id="IPR004358">
    <property type="entry name" value="Sig_transdc_His_kin-like_C"/>
</dbReference>
<protein>
    <recommendedName>
        <fullName evidence="3">histidine kinase</fullName>
        <ecNumber evidence="3">2.7.13.3</ecNumber>
    </recommendedName>
</protein>
<dbReference type="PANTHER" id="PTHR45436:SF5">
    <property type="entry name" value="SENSOR HISTIDINE KINASE TRCS"/>
    <property type="match status" value="1"/>
</dbReference>
<dbReference type="SMART" id="SM00387">
    <property type="entry name" value="HATPase_c"/>
    <property type="match status" value="1"/>
</dbReference>
<dbReference type="CDD" id="cd00075">
    <property type="entry name" value="HATPase"/>
    <property type="match status" value="1"/>
</dbReference>
<dbReference type="Gene3D" id="3.30.565.10">
    <property type="entry name" value="Histidine kinase-like ATPase, C-terminal domain"/>
    <property type="match status" value="1"/>
</dbReference>
<proteinExistence type="predicted"/>
<dbReference type="InterPro" id="IPR003661">
    <property type="entry name" value="HisK_dim/P_dom"/>
</dbReference>
<dbReference type="RefSeq" id="WP_252770916.1">
    <property type="nucleotide sequence ID" value="NZ_JAMXMC010000009.1"/>
</dbReference>
<dbReference type="Proteomes" id="UP001204851">
    <property type="component" value="Unassembled WGS sequence"/>
</dbReference>
<dbReference type="Gene3D" id="6.10.340.10">
    <property type="match status" value="1"/>
</dbReference>
<dbReference type="InterPro" id="IPR050428">
    <property type="entry name" value="TCS_sensor_his_kinase"/>
</dbReference>
<feature type="domain" description="Histidine kinase" evidence="13">
    <location>
        <begin position="265"/>
        <end position="481"/>
    </location>
</feature>
<gene>
    <name evidence="15" type="ORF">M0L44_16590</name>
</gene>
<dbReference type="Pfam" id="PF02518">
    <property type="entry name" value="HATPase_c"/>
    <property type="match status" value="1"/>
</dbReference>
<evidence type="ECO:0000259" key="14">
    <source>
        <dbReference type="PROSITE" id="PS50885"/>
    </source>
</evidence>
<dbReference type="SMART" id="SM00304">
    <property type="entry name" value="HAMP"/>
    <property type="match status" value="1"/>
</dbReference>
<feature type="signal peptide" evidence="12">
    <location>
        <begin position="1"/>
        <end position="25"/>
    </location>
</feature>
<keyword evidence="9" id="KW-0902">Two-component regulatory system</keyword>
<keyword evidence="10 11" id="KW-0472">Membrane</keyword>
<dbReference type="SUPFAM" id="SSF47384">
    <property type="entry name" value="Homodimeric domain of signal transducing histidine kinase"/>
    <property type="match status" value="1"/>
</dbReference>
<sequence>MKRLSLSHRLTAVFALLLLSCCASAVWLQRLTRAHDEQRMVQSLSLGLAAHIAQHTGLLEAEGLTPRTLETLFSKLMDVNPSVEVYLLTPQGRILAQAAPPGHLKRTQVDMAPVHHLLAGDELPILGDDPRSVSGTQVFSAAPLERDGQLAGYLYVVLLGEAQQALAQQGEAHTLQTMTWRAVLLVAGCGLVAGLLAFHWVTRPLRALTAEVQRYQAGQVQRPPPGDGDEISALRLAFDQMTARIDQQWCALQAQDRQRRELVANLSHDLRTPLTSLHGYLETLRLKSGTLSKEEARRYLDIALGQSERVGRLAQELFELARLEHGDVQPQREPFSLPELVQDIFQKFELAARARGQRLHAVLAPDVPLVLADLGLIERALTNLLDNAIRHTPEGGLIEVQIWRSDEGVAVRVSDNGPGLPEPVRLSLAGQPHPSPSRRGAAGGLGLLIVRRILQLHNSDIELERLPQRGAVFRFALTAAH</sequence>
<evidence type="ECO:0000256" key="7">
    <source>
        <dbReference type="ARBA" id="ARBA00022777"/>
    </source>
</evidence>